<dbReference type="SUPFAM" id="SSF54862">
    <property type="entry name" value="4Fe-4S ferredoxins"/>
    <property type="match status" value="1"/>
</dbReference>
<dbReference type="Pfam" id="PF03195">
    <property type="entry name" value="LOB"/>
    <property type="match status" value="1"/>
</dbReference>
<dbReference type="AlphaFoldDB" id="A0AAW2E723"/>
<gene>
    <name evidence="7" type="ORF">SO802_003890</name>
</gene>
<dbReference type="PANTHER" id="PTHR31301">
    <property type="entry name" value="LOB DOMAIN-CONTAINING PROTEIN 4-RELATED"/>
    <property type="match status" value="1"/>
</dbReference>
<evidence type="ECO:0000259" key="6">
    <source>
        <dbReference type="PROSITE" id="PS51379"/>
    </source>
</evidence>
<proteinExistence type="inferred from homology"/>
<evidence type="ECO:0000259" key="5">
    <source>
        <dbReference type="PROSITE" id="PS50891"/>
    </source>
</evidence>
<evidence type="ECO:0000313" key="7">
    <source>
        <dbReference type="EMBL" id="KAL0016821.1"/>
    </source>
</evidence>
<keyword evidence="3" id="KW-0217">Developmental protein</keyword>
<organism evidence="7 8">
    <name type="scientific">Lithocarpus litseifolius</name>
    <dbReference type="NCBI Taxonomy" id="425828"/>
    <lineage>
        <taxon>Eukaryota</taxon>
        <taxon>Viridiplantae</taxon>
        <taxon>Streptophyta</taxon>
        <taxon>Embryophyta</taxon>
        <taxon>Tracheophyta</taxon>
        <taxon>Spermatophyta</taxon>
        <taxon>Magnoliopsida</taxon>
        <taxon>eudicotyledons</taxon>
        <taxon>Gunneridae</taxon>
        <taxon>Pentapetalae</taxon>
        <taxon>rosids</taxon>
        <taxon>fabids</taxon>
        <taxon>Fagales</taxon>
        <taxon>Fagaceae</taxon>
        <taxon>Lithocarpus</taxon>
    </lineage>
</organism>
<comment type="caution">
    <text evidence="7">The sequence shown here is derived from an EMBL/GenBank/DDBJ whole genome shotgun (WGS) entry which is preliminary data.</text>
</comment>
<dbReference type="PROSITE" id="PS50891">
    <property type="entry name" value="LOB"/>
    <property type="match status" value="1"/>
</dbReference>
<dbReference type="InterPro" id="IPR004883">
    <property type="entry name" value="LOB"/>
</dbReference>
<reference evidence="7 8" key="1">
    <citation type="submission" date="2024-01" db="EMBL/GenBank/DDBJ databases">
        <title>A telomere-to-telomere, gap-free genome of sweet tea (Lithocarpus litseifolius).</title>
        <authorList>
            <person name="Zhou J."/>
        </authorList>
    </citation>
    <scope>NUCLEOTIDE SEQUENCE [LARGE SCALE GENOMIC DNA]</scope>
    <source>
        <strain evidence="7">Zhou-2022a</strain>
        <tissue evidence="7">Leaf</tissue>
    </source>
</reference>
<dbReference type="Proteomes" id="UP001459277">
    <property type="component" value="Unassembled WGS sequence"/>
</dbReference>
<keyword evidence="4" id="KW-0539">Nucleus</keyword>
<evidence type="ECO:0000256" key="3">
    <source>
        <dbReference type="ARBA" id="ARBA00022473"/>
    </source>
</evidence>
<dbReference type="PROSITE" id="PS51379">
    <property type="entry name" value="4FE4S_FER_2"/>
    <property type="match status" value="2"/>
</dbReference>
<evidence type="ECO:0000256" key="1">
    <source>
        <dbReference type="ARBA" id="ARBA00004123"/>
    </source>
</evidence>
<name>A0AAW2E723_9ROSI</name>
<comment type="subcellular location">
    <subcellularLocation>
        <location evidence="1">Nucleus</location>
    </subcellularLocation>
</comment>
<protein>
    <submittedName>
        <fullName evidence="7">Uncharacterized protein</fullName>
    </submittedName>
</protein>
<evidence type="ECO:0000313" key="8">
    <source>
        <dbReference type="Proteomes" id="UP001459277"/>
    </source>
</evidence>
<accession>A0AAW2E723</accession>
<feature type="domain" description="4Fe-4S ferredoxin-type" evidence="6">
    <location>
        <begin position="38"/>
        <end position="67"/>
    </location>
</feature>
<dbReference type="EMBL" id="JAZDWU010000001">
    <property type="protein sequence ID" value="KAL0016821.1"/>
    <property type="molecule type" value="Genomic_DNA"/>
</dbReference>
<dbReference type="InterPro" id="IPR017896">
    <property type="entry name" value="4Fe4S_Fe-S-bd"/>
</dbReference>
<evidence type="ECO:0000256" key="4">
    <source>
        <dbReference type="ARBA" id="ARBA00023242"/>
    </source>
</evidence>
<dbReference type="PANTHER" id="PTHR31301:SF83">
    <property type="entry name" value="PROTEIN ASYMMETRIC LEAVES 2"/>
    <property type="match status" value="1"/>
</dbReference>
<comment type="similarity">
    <text evidence="2">Belongs to the LOB domain-containing protein family.</text>
</comment>
<feature type="domain" description="LOB" evidence="5">
    <location>
        <begin position="45"/>
        <end position="142"/>
    </location>
</feature>
<sequence>MPPTPPPPPPLSPPGCAVCKRCKPNCPFRMVRPKETPPPPPLSPPGCAACKRCKPNCPFRMVLPKEKSWDYQYLTLFFPKKNLEGMFRNVECDKRKNVLNSLMYECKCRIADPQFGCFGKLLELKQRCDYLERVVSNLLAHNQEVLMSTLTCPESHPIDFYQSNHQVPHIPNIEGFGLTPKVPPLLREYLQAQNNHHNNNSGFDGGNNNNNNSGFNGSIPIGFDGGGLRTADVASGSGLNDYPGSGVGFNHSGGDMEGGRGANEAGLEEVWDAPDQKTLLKPCSGCSVQKQGCQCCLCDGEPSFELAKSL</sequence>
<evidence type="ECO:0000256" key="2">
    <source>
        <dbReference type="ARBA" id="ARBA00005474"/>
    </source>
</evidence>
<dbReference type="GO" id="GO:0005634">
    <property type="term" value="C:nucleus"/>
    <property type="evidence" value="ECO:0007669"/>
    <property type="project" value="UniProtKB-SubCell"/>
</dbReference>
<keyword evidence="8" id="KW-1185">Reference proteome</keyword>
<feature type="domain" description="4Fe-4S ferredoxin-type" evidence="6">
    <location>
        <begin position="7"/>
        <end position="36"/>
    </location>
</feature>